<feature type="domain" description="SLH" evidence="2">
    <location>
        <begin position="2876"/>
        <end position="2934"/>
    </location>
</feature>
<dbReference type="Pfam" id="PF13290">
    <property type="entry name" value="CHB_HEX_C_1"/>
    <property type="match status" value="2"/>
</dbReference>
<gene>
    <name evidence="3" type="ORF">FHS18_006033</name>
</gene>
<evidence type="ECO:0000259" key="2">
    <source>
        <dbReference type="PROSITE" id="PS51272"/>
    </source>
</evidence>
<feature type="chain" id="PRO_5039501820" description="SLH domain-containing protein" evidence="1">
    <location>
        <begin position="22"/>
        <end position="3018"/>
    </location>
</feature>
<evidence type="ECO:0000313" key="4">
    <source>
        <dbReference type="Proteomes" id="UP000570361"/>
    </source>
</evidence>
<dbReference type="Proteomes" id="UP000570361">
    <property type="component" value="Unassembled WGS sequence"/>
</dbReference>
<evidence type="ECO:0000313" key="3">
    <source>
        <dbReference type="EMBL" id="MBB3113918.1"/>
    </source>
</evidence>
<evidence type="ECO:0000256" key="1">
    <source>
        <dbReference type="SAM" id="SignalP"/>
    </source>
</evidence>
<sequence>MRFKTKSIVMTGFAALCAAAAALSGGLMTSGDSSRWTSHADVSWYDELAPSYTIDTPAKLAGVAKLVNDGETEDGVDINGFEGKVFDIDRNMDLKDYLWVPIGTPEEPFKGTMYAKDGAVYTISGMKLAPETDYAGLIGYMEGGTLGGFIFKGDGTFNLHNSWQDLYAGVAVGKMTGNSTVYNITNYLPIEAGSPDASVYAGGIVGSGDGTISNSVNHADITANGTSVYAGGIAGYTEGDQLIVKKTTNNGEILGRGLEEAAGEIHAGGIIGNSDSALYMDDEATPIANTGTIMAQNGVHAYAGGIIAKAENEVSLSIQTANSGQVSVNAAKASGTYAGGLVGAITAEQTNPLYGVVFNNTGTVTNNGGAGVYTGGIAGYVGSDLEWSQSYEQQADVAASGASNVNTGGLIGYIKGDLSFQSQAKNSSDVTVTGAPDEAYTGGLIGFAASSLNLLSPDDESYVNAGPIAVNGGEGVYTGGITGNREYQDGAGEPAANVASKADITVNGVAKLYTGGYIGMLVDGDARKVAGAEFNNAINVQAAESDAERPVRTGGIIGYASGASIDASVFGGQLQAAGGAFVYTGGIVGAADDSAMTNSSAGGMAEAYAKIEAEGTIGGLAGAWNGEMNNVGSQYLSLTATRNDGVAGGIAGTAQGEIAGAVVGDEAYEGNDSVRFAAAAGVERLTAGGIVGNNDGELRLASGQATKLTLANEAGRTGYIMGGIAGFLTEQAALGTSEAPVLASGIEIAANADNSVFGGVAGVTNAPVMFVQAEAIDLTVAGADVKAGIIAGQNDGVIRSEDSQIEATNSKITAMGAAAVIGGIVGENNGEVPASLSQEITIESNGEASLIGGTAGRNTGTLSNSSVQELALTVKGKLSSAGGVAGLSEPLGESVPVIQGPKVQSELAILLTVEATDVNAGGIVGYAKETQIIAPAVTAEDGANVLISLKGATPAAGGLAGRMTGGLIEGDTTGQHVQNLLLSTSVTATDAVVGGLVGYNDQAKLNQITGNKVNLLLNGSKALAGGMTGYNRGTDTAIISNVYLSGLYIRANASADASTVGGFVGINDKRVSETGDPAQAVSTIQKSRYIGTIGSSSPALLIQAPNAVVGGMVGENRSFIANNSIPDKVQFNLTGATATIGGLVGRNTADGILYYTYANTSMNIQGNGTLAGGLVGVNNGQVLSSYTEADLTGKAVGANGQYVALGGLVGKNAGKIAKSYTSAAVTATGAYSVVGGLIGEQTTGTTSDAYVIKNVAATNANSYAGGIVGRLTGGTIQNVYSAAEVKAEGGAYAGGFAGRYDNASKELLTKAFYVMDEANNINADLPDFADGNHKWMNSAPRLRTVTLQDLKDRSAFPATSGWDFDSVWKYGSTFAQFQNPELIRTANVGGSSGGSDVNANINWYMRDQDAVSYELHSEAELAGLAAIVNGEVPGLPAFDFAGRKITIAGPIHMQSAQWVPIGLDDEHPFEGMLDGGNYLIDGLKIVPDYDYSGLFGYIGEGGEVRNMRLEPLTIEGKNFTGVLAGYNQGQLAQITIELSDTAVVSGGITGSFLGGNEGQFTGVTVSLASGARMEGVKEGAVAGGLIGYNASELTADMFNFPMTTGNVVSSANKAVVGGLIGWQAADASGLHADIVAGYRIAADGDGSTLGGLFGKFESGLADGLSVTFTTGTLNAPGAGSVLGGIIGDSDAGNRIVNAKVTAVQSGLHLSGNGVVGGIVGDKTGTGSAAYDLEQAVVDAKVNIGSPEGSSNSVLGGIAGRLTDAAMRDSSSAANIDVRGSDAAAGGIVGQSMNSILVDVISSSKVTAVLSGGEGAIGGIAGILQSNDSDRPYDFGLWAPLYHGMYDSAVKGGTVTATGAPSLAADMYAGGLVGKNLHASIYQSSSDAAVTVKGAKLAVAGGLAGYNDGYLVRDTATGKTEADGSALYRVGGVIGWTEGGGIHYTKLTVPASSVLKVGTALAKDGVVPAAQVGGFVGASNETAITYASTDIAVDVQSVNADSAIDAGGFAGQLGDSASGAAMLSNAFAKGKVTVNGTGSVSVGGFAGSADQYQISAAYASGIVSGKGNVVYTGGFVGNAGSAAVIDQVYAIPAKVESTGVGIAMKAYTGGIAGYNDGAISGSYAGTTVITNNATGTNVKTGALVGYQFRDGKLTNNTHASALTAVGKESGTTSGSANSVIVDPLAAMDWDYGYDTYFLTEPNNGEVAIDTVQKLRGAIRLYNDATGLTYYSLYNRQATENLAMPKLLLGADLNLTNLTITPFDHFDDVFDGQGHKITGFAQTITDAQPRSAGFFVENDGEITNVSLLDFTIKGGTTTGLVTGVNHADGNIHNVNVRGRVEGLNGGFGVFGGIAGSNEGTIAQSYARGTVTEISESKTIEAGGIAGVNAGSGTIADSFSFADVTAAGSNVKTGGITGTNEGTIHDAFNSGLVRADGQVTAHAGGIAGFAAAGSIDNSLNSGEAVAGAKGKITTGAAFFGGIAGQKASAASITDSAFNKQMLKRNTAYYDNDGSRVTGASIGAQGLTVSVLTGGTLPSQLPGGHWYAAAGFYPRLNVFANDPAAALGAAAVMFNGTDTVNRVESSFGLTRNAAITWSAGSGVSISTKNNVTTGKVQTGASAKVAASANGELRFISIQPAWSFAETALAPTIVSGEATFTEQVSVVLKTDEQDGRIYYTTDGSRPTEDAQLYTAPIALNRTATVKAVTIHDGKEDSALLSATFTKAGTVSSGGGGVAIIIPPVVEEPVPAIEVKAGGHVTSGSSDQPVAIAKNGKLKLTASAGQTIYYTTDGSEPTKNSPVYDGDLVITKDMTVKAITDQDDTVITLEFQVEKAKYDLKQAAGEVNYMNGYNDGTFKPNADMTRLTLIQALAPLLDKEDVELASTFSDVSGNEQDQVAFFASAGIVEGYPNGTFGGDNTLTRAEMTVIMARVLKLDISNTGKTTLKDMSGHWAEKYVNAFTAAGYVKGFPDGTFKPEARISRAEAIVIINRIVGTTGGSGSVSYSDLPANHWAYKEIMAAVQ</sequence>
<feature type="domain" description="SLH" evidence="2">
    <location>
        <begin position="2936"/>
        <end position="2999"/>
    </location>
</feature>
<dbReference type="RefSeq" id="WP_183603983.1">
    <property type="nucleotide sequence ID" value="NZ_JACHXK010000023.1"/>
</dbReference>
<name>A0A7W5B401_9BACL</name>
<dbReference type="PANTHER" id="PTHR43308:SF5">
    <property type="entry name" value="S-LAYER PROTEIN _ PEPTIDOGLYCAN ENDO-BETA-N-ACETYLGLUCOSAMINIDASE"/>
    <property type="match status" value="1"/>
</dbReference>
<accession>A0A7W5B401</accession>
<dbReference type="Gene3D" id="2.160.20.110">
    <property type="match status" value="7"/>
</dbReference>
<dbReference type="PROSITE" id="PS51272">
    <property type="entry name" value="SLH"/>
    <property type="match status" value="2"/>
</dbReference>
<dbReference type="Pfam" id="PF00395">
    <property type="entry name" value="SLH"/>
    <property type="match status" value="3"/>
</dbReference>
<dbReference type="EMBL" id="JACHXK010000023">
    <property type="protein sequence ID" value="MBB3113918.1"/>
    <property type="molecule type" value="Genomic_DNA"/>
</dbReference>
<comment type="caution">
    <text evidence="3">The sequence shown here is derived from an EMBL/GenBank/DDBJ whole genome shotgun (WGS) entry which is preliminary data.</text>
</comment>
<keyword evidence="4" id="KW-1185">Reference proteome</keyword>
<feature type="signal peptide" evidence="1">
    <location>
        <begin position="1"/>
        <end position="21"/>
    </location>
</feature>
<organism evidence="3 4">
    <name type="scientific">Paenibacillus phyllosphaerae</name>
    <dbReference type="NCBI Taxonomy" id="274593"/>
    <lineage>
        <taxon>Bacteria</taxon>
        <taxon>Bacillati</taxon>
        <taxon>Bacillota</taxon>
        <taxon>Bacilli</taxon>
        <taxon>Bacillales</taxon>
        <taxon>Paenibacillaceae</taxon>
        <taxon>Paenibacillus</taxon>
    </lineage>
</organism>
<reference evidence="3 4" key="1">
    <citation type="submission" date="2020-08" db="EMBL/GenBank/DDBJ databases">
        <title>Genomic Encyclopedia of Type Strains, Phase III (KMG-III): the genomes of soil and plant-associated and newly described type strains.</title>
        <authorList>
            <person name="Whitman W."/>
        </authorList>
    </citation>
    <scope>NUCLEOTIDE SEQUENCE [LARGE SCALE GENOMIC DNA]</scope>
    <source>
        <strain evidence="3 4">CECT 5862</strain>
    </source>
</reference>
<keyword evidence="1" id="KW-0732">Signal</keyword>
<dbReference type="InterPro" id="IPR001119">
    <property type="entry name" value="SLH_dom"/>
</dbReference>
<dbReference type="InterPro" id="IPR051465">
    <property type="entry name" value="Cell_Envelope_Struct_Comp"/>
</dbReference>
<proteinExistence type="predicted"/>
<protein>
    <recommendedName>
        <fullName evidence="2">SLH domain-containing protein</fullName>
    </recommendedName>
</protein>
<dbReference type="InterPro" id="IPR059177">
    <property type="entry name" value="GH29D-like_dom"/>
</dbReference>
<dbReference type="PANTHER" id="PTHR43308">
    <property type="entry name" value="OUTER MEMBRANE PROTEIN ALPHA-RELATED"/>
    <property type="match status" value="1"/>
</dbReference>